<feature type="region of interest" description="Disordered" evidence="1">
    <location>
        <begin position="1"/>
        <end position="42"/>
    </location>
</feature>
<evidence type="ECO:0000313" key="2">
    <source>
        <dbReference type="EMBL" id="PIA18381.1"/>
    </source>
</evidence>
<proteinExistence type="predicted"/>
<evidence type="ECO:0000256" key="1">
    <source>
        <dbReference type="SAM" id="MobiDB-lite"/>
    </source>
</evidence>
<dbReference type="AlphaFoldDB" id="A0A2G5BHB5"/>
<name>A0A2G5BHB5_COERN</name>
<reference evidence="2 3" key="1">
    <citation type="journal article" date="2015" name="Genome Biol. Evol.">
        <title>Phylogenomic analyses indicate that early fungi evolved digesting cell walls of algal ancestors of land plants.</title>
        <authorList>
            <person name="Chang Y."/>
            <person name="Wang S."/>
            <person name="Sekimoto S."/>
            <person name="Aerts A.L."/>
            <person name="Choi C."/>
            <person name="Clum A."/>
            <person name="LaButti K.M."/>
            <person name="Lindquist E.A."/>
            <person name="Yee Ngan C."/>
            <person name="Ohm R.A."/>
            <person name="Salamov A.A."/>
            <person name="Grigoriev I.V."/>
            <person name="Spatafora J.W."/>
            <person name="Berbee M.L."/>
        </authorList>
    </citation>
    <scope>NUCLEOTIDE SEQUENCE [LARGE SCALE GENOMIC DNA]</scope>
    <source>
        <strain evidence="2 3">NRRL 1564</strain>
    </source>
</reference>
<protein>
    <submittedName>
        <fullName evidence="2">Uncharacterized protein</fullName>
    </submittedName>
</protein>
<gene>
    <name evidence="2" type="ORF">COEREDRAFT_79856</name>
</gene>
<evidence type="ECO:0000313" key="3">
    <source>
        <dbReference type="Proteomes" id="UP000242474"/>
    </source>
</evidence>
<sequence>MYAQQQQSQQQSQRRQTGISHDIVNSDAETNRPSDGKFRIPHSLPWLLPTKRRLAKLRHQCLFG</sequence>
<feature type="compositionally biased region" description="Low complexity" evidence="1">
    <location>
        <begin position="1"/>
        <end position="16"/>
    </location>
</feature>
<dbReference type="Proteomes" id="UP000242474">
    <property type="component" value="Unassembled WGS sequence"/>
</dbReference>
<keyword evidence="3" id="KW-1185">Reference proteome</keyword>
<dbReference type="EMBL" id="KZ303490">
    <property type="protein sequence ID" value="PIA18381.1"/>
    <property type="molecule type" value="Genomic_DNA"/>
</dbReference>
<accession>A0A2G5BHB5</accession>
<organism evidence="2 3">
    <name type="scientific">Coemansia reversa (strain ATCC 12441 / NRRL 1564)</name>
    <dbReference type="NCBI Taxonomy" id="763665"/>
    <lineage>
        <taxon>Eukaryota</taxon>
        <taxon>Fungi</taxon>
        <taxon>Fungi incertae sedis</taxon>
        <taxon>Zoopagomycota</taxon>
        <taxon>Kickxellomycotina</taxon>
        <taxon>Kickxellomycetes</taxon>
        <taxon>Kickxellales</taxon>
        <taxon>Kickxellaceae</taxon>
        <taxon>Coemansia</taxon>
    </lineage>
</organism>
<feature type="compositionally biased region" description="Basic and acidic residues" evidence="1">
    <location>
        <begin position="29"/>
        <end position="38"/>
    </location>
</feature>